<protein>
    <submittedName>
        <fullName evidence="3">Uncharacterized protein</fullName>
    </submittedName>
</protein>
<name>A0A4Z0L841_9FLAO</name>
<reference evidence="3 4" key="1">
    <citation type="submission" date="2019-04" db="EMBL/GenBank/DDBJ databases">
        <title>Flavobacterium sp. strain DS2-A Genome sequencing and assembly.</title>
        <authorList>
            <person name="Kim I."/>
        </authorList>
    </citation>
    <scope>NUCLEOTIDE SEQUENCE [LARGE SCALE GENOMIC DNA]</scope>
    <source>
        <strain evidence="3 4">DS2-A</strain>
    </source>
</reference>
<accession>A0A4Z0L841</accession>
<keyword evidence="4" id="KW-1185">Reference proteome</keyword>
<dbReference type="EMBL" id="SRLH01000003">
    <property type="protein sequence ID" value="TGD58594.1"/>
    <property type="molecule type" value="Genomic_DNA"/>
</dbReference>
<feature type="compositionally biased region" description="Polar residues" evidence="2">
    <location>
        <begin position="1161"/>
        <end position="1171"/>
    </location>
</feature>
<dbReference type="Proteomes" id="UP000297407">
    <property type="component" value="Unassembled WGS sequence"/>
</dbReference>
<dbReference type="RefSeq" id="WP_135525854.1">
    <property type="nucleotide sequence ID" value="NZ_SRLH01000003.1"/>
</dbReference>
<evidence type="ECO:0000256" key="1">
    <source>
        <dbReference type="SAM" id="Coils"/>
    </source>
</evidence>
<proteinExistence type="predicted"/>
<keyword evidence="1" id="KW-0175">Coiled coil</keyword>
<evidence type="ECO:0000313" key="3">
    <source>
        <dbReference type="EMBL" id="TGD58594.1"/>
    </source>
</evidence>
<gene>
    <name evidence="3" type="ORF">E4635_06685</name>
</gene>
<feature type="coiled-coil region" evidence="1">
    <location>
        <begin position="229"/>
        <end position="259"/>
    </location>
</feature>
<feature type="coiled-coil region" evidence="1">
    <location>
        <begin position="916"/>
        <end position="950"/>
    </location>
</feature>
<dbReference type="OrthoDB" id="8563833at2"/>
<dbReference type="AlphaFoldDB" id="A0A4Z0L841"/>
<comment type="caution">
    <text evidence="3">The sequence shown here is derived from an EMBL/GenBank/DDBJ whole genome shotgun (WGS) entry which is preliminary data.</text>
</comment>
<feature type="region of interest" description="Disordered" evidence="2">
    <location>
        <begin position="1161"/>
        <end position="1204"/>
    </location>
</feature>
<evidence type="ECO:0000313" key="4">
    <source>
        <dbReference type="Proteomes" id="UP000297407"/>
    </source>
</evidence>
<sequence>MSTEIKNTLFRFVTMRAPELLEKETVDINFVKHPFSNPDYTGEITSDFLEAISSIPAGKTKALVLSETATGFASPVTKREQLHTSGLVSKKFYDFAVWLTANRTKVKYAEVVSKIEFGGIDAIENEAHINTLWENLFYQIITSKSPYIRETILSLLVADFFINNYTMIPDTDEACQKLAQARVIIPKILFEKEDVSAKRALLKEAFDALPLDTKELDKELDLILCKDKIESYKSIVDELKKAQNNYNKANQKAYDLAKKEYEATLAVLYANAEKVTKTYTNPTINLERSVTEYVDLVVPPFEFQKNPELDGLSLTGKVSDKTTSLISGIVDVNGYDTFDEVINHYETQIAEGSQHVFNNTESNQTVISSNGVILPATTSSSIVTANVFAVAANYTSGTIPLNLMFSGEAVGLDIIAANYSLTFDDETEVIGTSFIDTTTNNKLSVKIFGTGVNLFNRDNMVLKGIFTLSDGRKIHFSGNLVLTESPFSVIPGKIIDGGVLTYFLRGKGTYEMKSIVIPDPLELPDDVENPTDNGAVIQYIPSGFGIKRLGIADYRKVEQEVCCYVPGEVSHIENIMASEYKEKATRRLRRTEDTTTSTKEQEIEKLTDSTSTDRFEMNQEISSVLAEDTHIGVNVSVEQKWTGGSINAGADFASNTSSEESNSQAVTHAKEVTERALDRVVQKVKEERVSKIIEEFEENSKHGYDNRKNTQHVSGVYRWVDKIYRNKVINYGKRLMYEFMIPEPAVFHNVAIASRKQDPGFELLTKPLDPRSPGDSQLRLDNTFNSKYSFWVSHYNVEITSKPEDFVHVGKAFSFTTGEINGGEFDEVASGSEDIRIPENYAAVGALATWYWSPEPGFGIAVLLGGNRMPLNAYAPLSPFKGIIPFSYSALGHHSGNGSVDIKCQLTNEAKLQWQLETFNAIMDAYEAELDKYNAKLEQLKAMQEEKVRTNPLFYRQIENMVLRKNCIEYLASHDTLGKESLLANGDIKDMHVNYDDPKLETYAAKVKFFEQAFEWNLMSYNFYPFYWADKKKWADLYNVSETDDPIFRAFLQSGMARVIVTARPGFEEAVNWYMATGQVWNGGQVPTMDDPLFVSIVEELRETEGEVEETWESRVPTSLTIIQAGSAGLEVVQALPCDEDCADYKLFDSDGQPVLDGNGNQISTNPFTHSNDVKLQGVDNVPDEGEQTPPIYNPGDEEPPVES</sequence>
<organism evidence="3 4">
    <name type="scientific">Flavobacterium humi</name>
    <dbReference type="NCBI Taxonomy" id="2562683"/>
    <lineage>
        <taxon>Bacteria</taxon>
        <taxon>Pseudomonadati</taxon>
        <taxon>Bacteroidota</taxon>
        <taxon>Flavobacteriia</taxon>
        <taxon>Flavobacteriales</taxon>
        <taxon>Flavobacteriaceae</taxon>
        <taxon>Flavobacterium</taxon>
    </lineage>
</organism>
<evidence type="ECO:0000256" key="2">
    <source>
        <dbReference type="SAM" id="MobiDB-lite"/>
    </source>
</evidence>